<dbReference type="EMBL" id="PDOE01000006">
    <property type="protein sequence ID" value="RKL66476.1"/>
    <property type="molecule type" value="Genomic_DNA"/>
</dbReference>
<feature type="region of interest" description="Disordered" evidence="1">
    <location>
        <begin position="141"/>
        <end position="164"/>
    </location>
</feature>
<name>A0A3A9KP38_9BACI</name>
<reference evidence="2 3" key="1">
    <citation type="submission" date="2017-10" db="EMBL/GenBank/DDBJ databases">
        <title>Bacillus sp. nov., a halophilic bacterium isolated from a Keqin Lake.</title>
        <authorList>
            <person name="Wang H."/>
        </authorList>
    </citation>
    <scope>NUCLEOTIDE SEQUENCE [LARGE SCALE GENOMIC DNA]</scope>
    <source>
        <strain evidence="2 3">KCTC 13187</strain>
    </source>
</reference>
<dbReference type="AlphaFoldDB" id="A0A3A9KP38"/>
<evidence type="ECO:0000256" key="1">
    <source>
        <dbReference type="SAM" id="MobiDB-lite"/>
    </source>
</evidence>
<protein>
    <submittedName>
        <fullName evidence="2">Uncharacterized protein</fullName>
    </submittedName>
</protein>
<accession>A0A3A9KP38</accession>
<dbReference type="Proteomes" id="UP000281498">
    <property type="component" value="Unassembled WGS sequence"/>
</dbReference>
<gene>
    <name evidence="2" type="ORF">CR203_14335</name>
</gene>
<sequence>MKVLAKEMQAHYKIEIVATLRKLGNFNQEKALKIYNDYQEPIKNLNSYLSPEDVAEQVYDNYLDRVTAEEWISHLEWLNSDDDEGFVSFRSENKEIKRGKTGTGRVLVVSASNIKKTNYVDEVPKVAWSKETKKTVTPRRVMVGKTSNDKSFRGVTGKRFTQKK</sequence>
<keyword evidence="3" id="KW-1185">Reference proteome</keyword>
<organism evidence="2 3">
    <name type="scientific">Salipaludibacillus neizhouensis</name>
    <dbReference type="NCBI Taxonomy" id="885475"/>
    <lineage>
        <taxon>Bacteria</taxon>
        <taxon>Bacillati</taxon>
        <taxon>Bacillota</taxon>
        <taxon>Bacilli</taxon>
        <taxon>Bacillales</taxon>
        <taxon>Bacillaceae</taxon>
    </lineage>
</organism>
<evidence type="ECO:0000313" key="3">
    <source>
        <dbReference type="Proteomes" id="UP000281498"/>
    </source>
</evidence>
<dbReference type="RefSeq" id="WP_110935756.1">
    <property type="nucleotide sequence ID" value="NZ_KZ614146.1"/>
</dbReference>
<proteinExistence type="predicted"/>
<evidence type="ECO:0000313" key="2">
    <source>
        <dbReference type="EMBL" id="RKL66476.1"/>
    </source>
</evidence>
<comment type="caution">
    <text evidence="2">The sequence shown here is derived from an EMBL/GenBank/DDBJ whole genome shotgun (WGS) entry which is preliminary data.</text>
</comment>